<dbReference type="PANTHER" id="PTHR33115:SF33">
    <property type="entry name" value="OS03G0145400 PROTEIN"/>
    <property type="match status" value="1"/>
</dbReference>
<keyword evidence="2" id="KW-1133">Transmembrane helix</keyword>
<organism evidence="3 4">
    <name type="scientific">Miscanthus lutarioriparius</name>
    <dbReference type="NCBI Taxonomy" id="422564"/>
    <lineage>
        <taxon>Eukaryota</taxon>
        <taxon>Viridiplantae</taxon>
        <taxon>Streptophyta</taxon>
        <taxon>Embryophyta</taxon>
        <taxon>Tracheophyta</taxon>
        <taxon>Spermatophyta</taxon>
        <taxon>Magnoliopsida</taxon>
        <taxon>Liliopsida</taxon>
        <taxon>Poales</taxon>
        <taxon>Poaceae</taxon>
        <taxon>PACMAD clade</taxon>
        <taxon>Panicoideae</taxon>
        <taxon>Andropogonodae</taxon>
        <taxon>Andropogoneae</taxon>
        <taxon>Saccharinae</taxon>
        <taxon>Miscanthus</taxon>
    </lineage>
</organism>
<dbReference type="InterPro" id="IPR011989">
    <property type="entry name" value="ARM-like"/>
</dbReference>
<dbReference type="OrthoDB" id="662108at2759"/>
<dbReference type="Proteomes" id="UP000604825">
    <property type="component" value="Unassembled WGS sequence"/>
</dbReference>
<dbReference type="EMBL" id="CAJGYO010000001">
    <property type="protein sequence ID" value="CAD6202015.1"/>
    <property type="molecule type" value="Genomic_DNA"/>
</dbReference>
<protein>
    <recommendedName>
        <fullName evidence="5">ARM repeat superfamily protein</fullName>
    </recommendedName>
</protein>
<keyword evidence="2" id="KW-0812">Transmembrane</keyword>
<feature type="repeat" description="ARM" evidence="1">
    <location>
        <begin position="441"/>
        <end position="485"/>
    </location>
</feature>
<dbReference type="InterPro" id="IPR016024">
    <property type="entry name" value="ARM-type_fold"/>
</dbReference>
<keyword evidence="4" id="KW-1185">Reference proteome</keyword>
<dbReference type="PROSITE" id="PS50176">
    <property type="entry name" value="ARM_REPEAT"/>
    <property type="match status" value="2"/>
</dbReference>
<gene>
    <name evidence="3" type="ORF">NCGR_LOCUS367</name>
</gene>
<proteinExistence type="predicted"/>
<comment type="caution">
    <text evidence="3">The sequence shown here is derived from an EMBL/GenBank/DDBJ whole genome shotgun (WGS) entry which is preliminary data.</text>
</comment>
<dbReference type="AlphaFoldDB" id="A0A811M5X2"/>
<keyword evidence="2" id="KW-0472">Membrane</keyword>
<sequence length="768" mass="83998">MDRRVSLATRSVRVLIPDQLPTLFEPQKSVMTPHVRASVVGDEDDAAPPERRLTMLALQLAVLEKAASRLGTMGFIWATVVLLGGFAITLGQTDFWCITTLLLVEGARILGRSHELEWQHETTGRAPVSWAVGRVFHWLQLLSASSCAALSLVRLVHQRYGGSEEARVNRHSALDIFYGLALAEALLFLVEKALWEWRVGHHRLLERVAKDCHLATACGAVAVRRFFYDSYSRCLNGSIFDGLHMDLVSYADDLLTAGSHDEQRLGASILAALVESDRFADATLRKIGTSGPAIERLIEMLSWKNASEKDVRRSAAVVVFMLTGRKVNALRVTGIPGAMESVASLLYADLGELNLLGLSILNKLARDHDNCDKIGKTRGLLDRIISYSGIAANGPATGPPTDMRLKAVKQSLRVVKRLASTTGTTGKVLRRELSDIVFTVSNVREVLQQQHDEKDVSELHRLAIEILTNLAMDEEAREMIGGTGGVLSTLVAMFLPEKQEAAPDRHKDAVRVEAGEALAMLALDSRRNCGAIIMAFGGGMERLVEALSDPVVVISAARILRNLCTYAGDEWQLTLRGVTAGVTKVVSGSTLCAQCIGYGVIGHQPFPNLFFLRSETQVLRSIMVEKTKLLNISLGLAAQMLRFMQPGELRASLATAGITDTALARTLVLVLREYSRPSLEVPRIRLYTLELAIALMRSDARFVSLFVELGMEAEQRRVAETTSGLECFNVFSGSVGLSRRAVSVGSLVDSAMELMSQQQACTSRSQIR</sequence>
<evidence type="ECO:0000256" key="2">
    <source>
        <dbReference type="SAM" id="Phobius"/>
    </source>
</evidence>
<evidence type="ECO:0000313" key="4">
    <source>
        <dbReference type="Proteomes" id="UP000604825"/>
    </source>
</evidence>
<dbReference type="InterPro" id="IPR000225">
    <property type="entry name" value="Armadillo"/>
</dbReference>
<feature type="transmembrane region" description="Helical" evidence="2">
    <location>
        <begin position="75"/>
        <end position="93"/>
    </location>
</feature>
<dbReference type="SUPFAM" id="SSF48371">
    <property type="entry name" value="ARM repeat"/>
    <property type="match status" value="1"/>
</dbReference>
<dbReference type="PANTHER" id="PTHR33115">
    <property type="entry name" value="ARM REPEAT SUPERFAMILY PROTEIN"/>
    <property type="match status" value="1"/>
</dbReference>
<accession>A0A811M5X2</accession>
<dbReference type="Gene3D" id="1.25.10.10">
    <property type="entry name" value="Leucine-rich Repeat Variant"/>
    <property type="match status" value="1"/>
</dbReference>
<reference evidence="3" key="1">
    <citation type="submission" date="2020-10" db="EMBL/GenBank/DDBJ databases">
        <authorList>
            <person name="Han B."/>
            <person name="Lu T."/>
            <person name="Zhao Q."/>
            <person name="Huang X."/>
            <person name="Zhao Y."/>
        </authorList>
    </citation>
    <scope>NUCLEOTIDE SEQUENCE</scope>
</reference>
<evidence type="ECO:0000256" key="1">
    <source>
        <dbReference type="PROSITE-ProRule" id="PRU00259"/>
    </source>
</evidence>
<evidence type="ECO:0008006" key="5">
    <source>
        <dbReference type="Google" id="ProtNLM"/>
    </source>
</evidence>
<name>A0A811M5X2_9POAL</name>
<feature type="repeat" description="ARM" evidence="1">
    <location>
        <begin position="538"/>
        <end position="563"/>
    </location>
</feature>
<evidence type="ECO:0000313" key="3">
    <source>
        <dbReference type="EMBL" id="CAD6202015.1"/>
    </source>
</evidence>